<dbReference type="PROSITE" id="PS50089">
    <property type="entry name" value="ZF_RING_2"/>
    <property type="match status" value="1"/>
</dbReference>
<reference evidence="3 4" key="1">
    <citation type="submission" date="2016-11" db="EMBL/GenBank/DDBJ databases">
        <title>The macronuclear genome of Stentor coeruleus: a giant cell with tiny introns.</title>
        <authorList>
            <person name="Slabodnick M."/>
            <person name="Ruby J.G."/>
            <person name="Reiff S.B."/>
            <person name="Swart E.C."/>
            <person name="Gosai S."/>
            <person name="Prabakaran S."/>
            <person name="Witkowska E."/>
            <person name="Larue G.E."/>
            <person name="Fisher S."/>
            <person name="Freeman R.M."/>
            <person name="Gunawardena J."/>
            <person name="Chu W."/>
            <person name="Stover N.A."/>
            <person name="Gregory B.D."/>
            <person name="Nowacki M."/>
            <person name="Derisi J."/>
            <person name="Roy S.W."/>
            <person name="Marshall W.F."/>
            <person name="Sood P."/>
        </authorList>
    </citation>
    <scope>NUCLEOTIDE SEQUENCE [LARGE SCALE GENOMIC DNA]</scope>
    <source>
        <strain evidence="3">WM001</strain>
    </source>
</reference>
<accession>A0A1R2BIE8</accession>
<gene>
    <name evidence="3" type="ORF">SteCoe_24105</name>
</gene>
<dbReference type="InterPro" id="IPR001841">
    <property type="entry name" value="Znf_RING"/>
</dbReference>
<evidence type="ECO:0000256" key="1">
    <source>
        <dbReference type="PROSITE-ProRule" id="PRU00175"/>
    </source>
</evidence>
<dbReference type="Gene3D" id="3.30.40.10">
    <property type="entry name" value="Zinc/RING finger domain, C3HC4 (zinc finger)"/>
    <property type="match status" value="1"/>
</dbReference>
<keyword evidence="4" id="KW-1185">Reference proteome</keyword>
<dbReference type="GO" id="GO:0008270">
    <property type="term" value="F:zinc ion binding"/>
    <property type="evidence" value="ECO:0007669"/>
    <property type="project" value="UniProtKB-KW"/>
</dbReference>
<dbReference type="AlphaFoldDB" id="A0A1R2BIE8"/>
<protein>
    <recommendedName>
        <fullName evidence="2">RING-type domain-containing protein</fullName>
    </recommendedName>
</protein>
<comment type="caution">
    <text evidence="3">The sequence shown here is derived from an EMBL/GenBank/DDBJ whole genome shotgun (WGS) entry which is preliminary data.</text>
</comment>
<sequence length="295" mass="33896">MSLTSEAMLSLLKLLIKNTDKKALRSSPNFNTLVQLYQQIYSIRFLLPFPSKVTEELNELFTCSYCLSQQATIFLKCSHNLCEDCCNLFIQKHQEKSKKQHIDLKCRICKTRINLSKYNHLIDKSQSQGNKIGCAGCKEIKCSGDFYNNQNCSKLCKICVWKYVTEGVEKCKMSGVRIKYKDFEADDSCSECLNPLTSLTAIYVCNNHPYCSFCAKVMISDVMCKKCNEPINDGYYKIALASLNMKCMFCSKIKEVDLFVKKFCCVKKICIECQIGFNMKKCRGCQETLDLKFYV</sequence>
<organism evidence="3 4">
    <name type="scientific">Stentor coeruleus</name>
    <dbReference type="NCBI Taxonomy" id="5963"/>
    <lineage>
        <taxon>Eukaryota</taxon>
        <taxon>Sar</taxon>
        <taxon>Alveolata</taxon>
        <taxon>Ciliophora</taxon>
        <taxon>Postciliodesmatophora</taxon>
        <taxon>Heterotrichea</taxon>
        <taxon>Heterotrichida</taxon>
        <taxon>Stentoridae</taxon>
        <taxon>Stentor</taxon>
    </lineage>
</organism>
<keyword evidence="1" id="KW-0862">Zinc</keyword>
<dbReference type="Proteomes" id="UP000187209">
    <property type="component" value="Unassembled WGS sequence"/>
</dbReference>
<evidence type="ECO:0000313" key="4">
    <source>
        <dbReference type="Proteomes" id="UP000187209"/>
    </source>
</evidence>
<dbReference type="InterPro" id="IPR013083">
    <property type="entry name" value="Znf_RING/FYVE/PHD"/>
</dbReference>
<keyword evidence="1" id="KW-0863">Zinc-finger</keyword>
<feature type="domain" description="RING-type" evidence="2">
    <location>
        <begin position="63"/>
        <end position="110"/>
    </location>
</feature>
<proteinExistence type="predicted"/>
<name>A0A1R2BIE8_9CILI</name>
<keyword evidence="1" id="KW-0479">Metal-binding</keyword>
<evidence type="ECO:0000259" key="2">
    <source>
        <dbReference type="PROSITE" id="PS50089"/>
    </source>
</evidence>
<evidence type="ECO:0000313" key="3">
    <source>
        <dbReference type="EMBL" id="OMJ76528.1"/>
    </source>
</evidence>
<dbReference type="EMBL" id="MPUH01000627">
    <property type="protein sequence ID" value="OMJ76528.1"/>
    <property type="molecule type" value="Genomic_DNA"/>
</dbReference>